<protein>
    <submittedName>
        <fullName evidence="1">Uncharacterized protein</fullName>
    </submittedName>
</protein>
<name>A0A0E9T190_ANGAN</name>
<accession>A0A0E9T190</accession>
<proteinExistence type="predicted"/>
<evidence type="ECO:0000313" key="1">
    <source>
        <dbReference type="EMBL" id="JAH47247.1"/>
    </source>
</evidence>
<organism evidence="1">
    <name type="scientific">Anguilla anguilla</name>
    <name type="common">European freshwater eel</name>
    <name type="synonym">Muraena anguilla</name>
    <dbReference type="NCBI Taxonomy" id="7936"/>
    <lineage>
        <taxon>Eukaryota</taxon>
        <taxon>Metazoa</taxon>
        <taxon>Chordata</taxon>
        <taxon>Craniata</taxon>
        <taxon>Vertebrata</taxon>
        <taxon>Euteleostomi</taxon>
        <taxon>Actinopterygii</taxon>
        <taxon>Neopterygii</taxon>
        <taxon>Teleostei</taxon>
        <taxon>Anguilliformes</taxon>
        <taxon>Anguillidae</taxon>
        <taxon>Anguilla</taxon>
    </lineage>
</organism>
<reference evidence="1" key="1">
    <citation type="submission" date="2014-11" db="EMBL/GenBank/DDBJ databases">
        <authorList>
            <person name="Amaro Gonzalez C."/>
        </authorList>
    </citation>
    <scope>NUCLEOTIDE SEQUENCE</scope>
</reference>
<reference evidence="1" key="2">
    <citation type="journal article" date="2015" name="Fish Shellfish Immunol.">
        <title>Early steps in the European eel (Anguilla anguilla)-Vibrio vulnificus interaction in the gills: Role of the RtxA13 toxin.</title>
        <authorList>
            <person name="Callol A."/>
            <person name="Pajuelo D."/>
            <person name="Ebbesson L."/>
            <person name="Teles M."/>
            <person name="MacKenzie S."/>
            <person name="Amaro C."/>
        </authorList>
    </citation>
    <scope>NUCLEOTIDE SEQUENCE</scope>
</reference>
<sequence length="52" mass="5717">MKDMSESGELTFILIKIPNLFSVEPGLVLGSWVQSTFILNLVHISFSCCLAS</sequence>
<dbReference type="EMBL" id="GBXM01061330">
    <property type="protein sequence ID" value="JAH47247.1"/>
    <property type="molecule type" value="Transcribed_RNA"/>
</dbReference>
<dbReference type="AlphaFoldDB" id="A0A0E9T190"/>